<dbReference type="EMBL" id="CP001140">
    <property type="protein sequence ID" value="ACL10635.1"/>
    <property type="molecule type" value="Genomic_DNA"/>
</dbReference>
<proteinExistence type="predicted"/>
<sequence>MGGREGSGEGGGGRVSYWELLTCDSRPCVGVVALAEPGDLAHDWQVVDSGAVLLELHGRPVLEVYFVLYSPGRGSVRVAARFGDSGEHAEALAMLQLQDRIPLILADPKGRAYKVVEADLRRVKAALTALISFSKKFHLERRILASSQTA</sequence>
<dbReference type="HOGENOM" id="CLU_1736340_0_0_2"/>
<evidence type="ECO:0000313" key="2">
    <source>
        <dbReference type="Proteomes" id="UP000006903"/>
    </source>
</evidence>
<dbReference type="KEGG" id="dka:DKAM_0309"/>
<organism evidence="1 2">
    <name type="scientific">Desulfurococcus amylolyticus (strain DSM 18924 / JCM 16383 / VKM B-2413 / 1221n)</name>
    <name type="common">Desulfurococcus kamchatkensis</name>
    <dbReference type="NCBI Taxonomy" id="490899"/>
    <lineage>
        <taxon>Archaea</taxon>
        <taxon>Thermoproteota</taxon>
        <taxon>Thermoprotei</taxon>
        <taxon>Desulfurococcales</taxon>
        <taxon>Desulfurococcaceae</taxon>
        <taxon>Desulfurococcus</taxon>
    </lineage>
</organism>
<name>B8D3F4_DESA1</name>
<dbReference type="Proteomes" id="UP000006903">
    <property type="component" value="Chromosome"/>
</dbReference>
<accession>B8D3F4</accession>
<reference evidence="1 2" key="1">
    <citation type="journal article" date="2009" name="J. Bacteriol.">
        <title>Complete genome sequence of the anaerobic, protein-degrading hyperthermophilic crenarchaeon Desulfurococcus kamchatkensis.</title>
        <authorList>
            <person name="Ravin N.V."/>
            <person name="Mardanov A.V."/>
            <person name="Beletsky A.V."/>
            <person name="Kublanov I.V."/>
            <person name="Kolganova T.V."/>
            <person name="Lebedinsky A.V."/>
            <person name="Chernyh N.A."/>
            <person name="Bonch-Osmolovskaya E.A."/>
            <person name="Skryabin K.G."/>
        </authorList>
    </citation>
    <scope>NUCLEOTIDE SEQUENCE [LARGE SCALE GENOMIC DNA]</scope>
    <source>
        <strain evidence="2">DSM 18924 / JCM 16383 / VKM B-2413 / 1221n</strain>
    </source>
</reference>
<evidence type="ECO:0000313" key="1">
    <source>
        <dbReference type="EMBL" id="ACL10635.1"/>
    </source>
</evidence>
<gene>
    <name evidence="1" type="ordered locus">DKAM_0309</name>
</gene>
<protein>
    <submittedName>
        <fullName evidence="1">Uncharacterized protein</fullName>
    </submittedName>
</protein>
<dbReference type="AlphaFoldDB" id="B8D3F4"/>